<sequence length="212" mass="22707">MSEGSELDGHADGAFVEHEKIFRMSAACTTLANVRINAVDSLADSNCSNKTGMGHTNTLTVATTSSENTQQNTRLPISMGDICLTPSVEPDCAPIHGNQVFLLSNKDTATQDAFPSPHISPSVKGMTHTKEALLNNVSEIITLDTDLTEAEDSRDVMDDTQSGVEIRAYNLKSEFTEALDGATYDCHGIVLDGVNEMQAQVSKAVNTVNTNK</sequence>
<dbReference type="EMBL" id="JAIWYP010000015">
    <property type="protein sequence ID" value="KAH3700289.1"/>
    <property type="molecule type" value="Genomic_DNA"/>
</dbReference>
<reference evidence="1" key="1">
    <citation type="journal article" date="2019" name="bioRxiv">
        <title>The Genome of the Zebra Mussel, Dreissena polymorpha: A Resource for Invasive Species Research.</title>
        <authorList>
            <person name="McCartney M.A."/>
            <person name="Auch B."/>
            <person name="Kono T."/>
            <person name="Mallez S."/>
            <person name="Zhang Y."/>
            <person name="Obille A."/>
            <person name="Becker A."/>
            <person name="Abrahante J.E."/>
            <person name="Garbe J."/>
            <person name="Badalamenti J.P."/>
            <person name="Herman A."/>
            <person name="Mangelson H."/>
            <person name="Liachko I."/>
            <person name="Sullivan S."/>
            <person name="Sone E.D."/>
            <person name="Koren S."/>
            <person name="Silverstein K.A.T."/>
            <person name="Beckman K.B."/>
            <person name="Gohl D.M."/>
        </authorList>
    </citation>
    <scope>NUCLEOTIDE SEQUENCE</scope>
    <source>
        <strain evidence="1">Duluth1</strain>
        <tissue evidence="1">Whole animal</tissue>
    </source>
</reference>
<name>A0A9D3YGQ9_DREPO</name>
<keyword evidence="2" id="KW-1185">Reference proteome</keyword>
<accession>A0A9D3YGQ9</accession>
<reference evidence="1" key="2">
    <citation type="submission" date="2020-11" db="EMBL/GenBank/DDBJ databases">
        <authorList>
            <person name="McCartney M.A."/>
            <person name="Auch B."/>
            <person name="Kono T."/>
            <person name="Mallez S."/>
            <person name="Becker A."/>
            <person name="Gohl D.M."/>
            <person name="Silverstein K.A.T."/>
            <person name="Koren S."/>
            <person name="Bechman K.B."/>
            <person name="Herman A."/>
            <person name="Abrahante J.E."/>
            <person name="Garbe J."/>
        </authorList>
    </citation>
    <scope>NUCLEOTIDE SEQUENCE</scope>
    <source>
        <strain evidence="1">Duluth1</strain>
        <tissue evidence="1">Whole animal</tissue>
    </source>
</reference>
<proteinExistence type="predicted"/>
<dbReference type="AlphaFoldDB" id="A0A9D3YGQ9"/>
<organism evidence="1 2">
    <name type="scientific">Dreissena polymorpha</name>
    <name type="common">Zebra mussel</name>
    <name type="synonym">Mytilus polymorpha</name>
    <dbReference type="NCBI Taxonomy" id="45954"/>
    <lineage>
        <taxon>Eukaryota</taxon>
        <taxon>Metazoa</taxon>
        <taxon>Spiralia</taxon>
        <taxon>Lophotrochozoa</taxon>
        <taxon>Mollusca</taxon>
        <taxon>Bivalvia</taxon>
        <taxon>Autobranchia</taxon>
        <taxon>Heteroconchia</taxon>
        <taxon>Euheterodonta</taxon>
        <taxon>Imparidentia</taxon>
        <taxon>Neoheterodontei</taxon>
        <taxon>Myida</taxon>
        <taxon>Dreissenoidea</taxon>
        <taxon>Dreissenidae</taxon>
        <taxon>Dreissena</taxon>
    </lineage>
</organism>
<evidence type="ECO:0000313" key="2">
    <source>
        <dbReference type="Proteomes" id="UP000828390"/>
    </source>
</evidence>
<evidence type="ECO:0000313" key="1">
    <source>
        <dbReference type="EMBL" id="KAH3700289.1"/>
    </source>
</evidence>
<comment type="caution">
    <text evidence="1">The sequence shown here is derived from an EMBL/GenBank/DDBJ whole genome shotgun (WGS) entry which is preliminary data.</text>
</comment>
<gene>
    <name evidence="1" type="ORF">DPMN_075263</name>
</gene>
<protein>
    <submittedName>
        <fullName evidence="1">Uncharacterized protein</fullName>
    </submittedName>
</protein>
<dbReference type="Proteomes" id="UP000828390">
    <property type="component" value="Unassembled WGS sequence"/>
</dbReference>